<evidence type="ECO:0000259" key="1">
    <source>
        <dbReference type="PROSITE" id="PS51704"/>
    </source>
</evidence>
<dbReference type="GO" id="GO:0008081">
    <property type="term" value="F:phosphoric diester hydrolase activity"/>
    <property type="evidence" value="ECO:0007669"/>
    <property type="project" value="InterPro"/>
</dbReference>
<dbReference type="InterPro" id="IPR030395">
    <property type="entry name" value="GP_PDE_dom"/>
</dbReference>
<feature type="domain" description="GP-PDE" evidence="1">
    <location>
        <begin position="8"/>
        <end position="241"/>
    </location>
</feature>
<sequence>MGVIILKKTLITAHAGCMNTPPNSIHSVLEGLKAGADIIEVDIRSTKDGVVILLHDEEVMTPRGMRRVQDLLFEELKHLAKCNEIIRLEEVLPIVKEYHRVINLDVKEDKAIDPMIEIVEKHNMRDYTIITGCDKERAFQLKKRHRPYQVLLNASVRLYETYKGDYESFIKETCQDAIAASCCGININYHLCREELIDYAMFRCLPVLVWTIDDSHAMERFLGMGVHSITSNEVSTLVELRDQQYIS</sequence>
<dbReference type="Proteomes" id="UP000198650">
    <property type="component" value="Unassembled WGS sequence"/>
</dbReference>
<accession>A0A1I0TQY4</accession>
<gene>
    <name evidence="2" type="ORF">SAMN05192569_104817</name>
</gene>
<dbReference type="GO" id="GO:0006629">
    <property type="term" value="P:lipid metabolic process"/>
    <property type="evidence" value="ECO:0007669"/>
    <property type="project" value="InterPro"/>
</dbReference>
<dbReference type="PROSITE" id="PS51704">
    <property type="entry name" value="GP_PDE"/>
    <property type="match status" value="1"/>
</dbReference>
<dbReference type="STRING" id="186116.SAMN05192569_104817"/>
<organism evidence="2 3">
    <name type="scientific">Parageobacillus thermantarcticus</name>
    <dbReference type="NCBI Taxonomy" id="186116"/>
    <lineage>
        <taxon>Bacteria</taxon>
        <taxon>Bacillati</taxon>
        <taxon>Bacillota</taxon>
        <taxon>Bacilli</taxon>
        <taxon>Bacillales</taxon>
        <taxon>Anoxybacillaceae</taxon>
        <taxon>Parageobacillus</taxon>
    </lineage>
</organism>
<dbReference type="OrthoDB" id="384721at2"/>
<name>A0A1I0TQY4_9BACL</name>
<proteinExistence type="predicted"/>
<dbReference type="Pfam" id="PF03009">
    <property type="entry name" value="GDPD"/>
    <property type="match status" value="1"/>
</dbReference>
<dbReference type="SUPFAM" id="SSF51695">
    <property type="entry name" value="PLC-like phosphodiesterases"/>
    <property type="match status" value="1"/>
</dbReference>
<reference evidence="3" key="1">
    <citation type="submission" date="2016-10" db="EMBL/GenBank/DDBJ databases">
        <authorList>
            <person name="Varghese N."/>
            <person name="Submissions S."/>
        </authorList>
    </citation>
    <scope>NUCLEOTIDE SEQUENCE [LARGE SCALE GENOMIC DNA]</scope>
    <source>
        <strain evidence="3">M1</strain>
    </source>
</reference>
<dbReference type="CDD" id="cd08556">
    <property type="entry name" value="GDPD"/>
    <property type="match status" value="1"/>
</dbReference>
<dbReference type="PANTHER" id="PTHR46211">
    <property type="entry name" value="GLYCEROPHOSPHORYL DIESTER PHOSPHODIESTERASE"/>
    <property type="match status" value="1"/>
</dbReference>
<keyword evidence="3" id="KW-1185">Reference proteome</keyword>
<dbReference type="InterPro" id="IPR017946">
    <property type="entry name" value="PLC-like_Pdiesterase_TIM-brl"/>
</dbReference>
<evidence type="ECO:0000313" key="3">
    <source>
        <dbReference type="Proteomes" id="UP000198650"/>
    </source>
</evidence>
<dbReference type="EMBL" id="FOJS01000048">
    <property type="protein sequence ID" value="SFA54120.1"/>
    <property type="molecule type" value="Genomic_DNA"/>
</dbReference>
<evidence type="ECO:0000313" key="2">
    <source>
        <dbReference type="EMBL" id="SFA54120.1"/>
    </source>
</evidence>
<dbReference type="PANTHER" id="PTHR46211:SF1">
    <property type="entry name" value="GLYCEROPHOSPHODIESTER PHOSPHODIESTERASE, CYTOPLASMIC"/>
    <property type="match status" value="1"/>
</dbReference>
<protein>
    <submittedName>
        <fullName evidence="2">Glycerophosphoryl diester phosphodiesterase</fullName>
    </submittedName>
</protein>
<dbReference type="AlphaFoldDB" id="A0A1I0TQY4"/>
<dbReference type="Gene3D" id="3.20.20.190">
    <property type="entry name" value="Phosphatidylinositol (PI) phosphodiesterase"/>
    <property type="match status" value="1"/>
</dbReference>